<keyword evidence="4 7" id="KW-0812">Transmembrane</keyword>
<dbReference type="PROSITE" id="PS51012">
    <property type="entry name" value="ABC_TM2"/>
    <property type="match status" value="1"/>
</dbReference>
<dbReference type="InterPro" id="IPR000412">
    <property type="entry name" value="ABC_2_transport"/>
</dbReference>
<evidence type="ECO:0000313" key="11">
    <source>
        <dbReference type="Proteomes" id="UP000247476"/>
    </source>
</evidence>
<protein>
    <recommendedName>
        <fullName evidence="7">Transport permease protein</fullName>
    </recommendedName>
</protein>
<dbReference type="EMBL" id="QJVJ01000001">
    <property type="protein sequence ID" value="PYI57369.1"/>
    <property type="molecule type" value="Genomic_DNA"/>
</dbReference>
<evidence type="ECO:0000256" key="5">
    <source>
        <dbReference type="ARBA" id="ARBA00022989"/>
    </source>
</evidence>
<feature type="transmembrane region" description="Helical" evidence="7">
    <location>
        <begin position="156"/>
        <end position="184"/>
    </location>
</feature>
<dbReference type="GO" id="GO:0140359">
    <property type="term" value="F:ABC-type transporter activity"/>
    <property type="evidence" value="ECO:0007669"/>
    <property type="project" value="InterPro"/>
</dbReference>
<evidence type="ECO:0000256" key="4">
    <source>
        <dbReference type="ARBA" id="ARBA00022692"/>
    </source>
</evidence>
<feature type="domain" description="ABC transmembrane type-2" evidence="9">
    <location>
        <begin position="45"/>
        <end position="272"/>
    </location>
</feature>
<keyword evidence="6 7" id="KW-0472">Membrane</keyword>
<comment type="subcellular location">
    <subcellularLocation>
        <location evidence="1 7">Cell membrane</location>
        <topology evidence="1 7">Multi-pass membrane protein</topology>
    </subcellularLocation>
</comment>
<evidence type="ECO:0000256" key="1">
    <source>
        <dbReference type="ARBA" id="ARBA00004651"/>
    </source>
</evidence>
<dbReference type="GO" id="GO:0043190">
    <property type="term" value="C:ATP-binding cassette (ABC) transporter complex"/>
    <property type="evidence" value="ECO:0007669"/>
    <property type="project" value="InterPro"/>
</dbReference>
<gene>
    <name evidence="10" type="ORF">DLM86_02720</name>
</gene>
<dbReference type="PANTHER" id="PTHR43077">
    <property type="entry name" value="TRANSPORT PERMEASE YVFS-RELATED"/>
    <property type="match status" value="1"/>
</dbReference>
<feature type="transmembrane region" description="Helical" evidence="7">
    <location>
        <begin position="46"/>
        <end position="70"/>
    </location>
</feature>
<evidence type="ECO:0000256" key="8">
    <source>
        <dbReference type="SAM" id="MobiDB-lite"/>
    </source>
</evidence>
<comment type="similarity">
    <text evidence="2 7">Belongs to the ABC-2 integral membrane protein family.</text>
</comment>
<evidence type="ECO:0000256" key="3">
    <source>
        <dbReference type="ARBA" id="ARBA00022475"/>
    </source>
</evidence>
<dbReference type="InterPro" id="IPR013525">
    <property type="entry name" value="ABC2_TM"/>
</dbReference>
<dbReference type="Pfam" id="PF01061">
    <property type="entry name" value="ABC2_membrane"/>
    <property type="match status" value="1"/>
</dbReference>
<dbReference type="InterPro" id="IPR047817">
    <property type="entry name" value="ABC2_TM_bact-type"/>
</dbReference>
<reference evidence="10 11" key="1">
    <citation type="submission" date="2018-05" db="EMBL/GenBank/DDBJ databases">
        <title>Paenibacillus flagellatus sp. nov., isolated from selenium mineral soil.</title>
        <authorList>
            <person name="Dai X."/>
        </authorList>
    </citation>
    <scope>NUCLEOTIDE SEQUENCE [LARGE SCALE GENOMIC DNA]</scope>
    <source>
        <strain evidence="10 11">DXL2</strain>
    </source>
</reference>
<organism evidence="10 11">
    <name type="scientific">Paenibacillus flagellatus</name>
    <dbReference type="NCBI Taxonomy" id="2211139"/>
    <lineage>
        <taxon>Bacteria</taxon>
        <taxon>Bacillati</taxon>
        <taxon>Bacillota</taxon>
        <taxon>Bacilli</taxon>
        <taxon>Bacillales</taxon>
        <taxon>Paenibacillaceae</taxon>
        <taxon>Paenibacillus</taxon>
    </lineage>
</organism>
<dbReference type="InterPro" id="IPR051328">
    <property type="entry name" value="T7SS_ABC-Transporter"/>
</dbReference>
<keyword evidence="5 7" id="KW-1133">Transmembrane helix</keyword>
<evidence type="ECO:0000259" key="9">
    <source>
        <dbReference type="PROSITE" id="PS51012"/>
    </source>
</evidence>
<dbReference type="PANTHER" id="PTHR43077:SF8">
    <property type="entry name" value="DOXORUBICIN RESISTANCE ABC TRANSPORTER PERMEASE PROTEIN DRRB"/>
    <property type="match status" value="1"/>
</dbReference>
<evidence type="ECO:0000256" key="2">
    <source>
        <dbReference type="ARBA" id="ARBA00007783"/>
    </source>
</evidence>
<name>A0A2V5KCM1_9BACL</name>
<feature type="transmembrane region" description="Helical" evidence="7">
    <location>
        <begin position="123"/>
        <end position="150"/>
    </location>
</feature>
<keyword evidence="11" id="KW-1185">Reference proteome</keyword>
<dbReference type="Proteomes" id="UP000247476">
    <property type="component" value="Unassembled WGS sequence"/>
</dbReference>
<sequence length="274" mass="28967">MNAGRQHQTEAILRGRSAPGSPSAWSATTAFLWRSLRHAKSQSFDFVLEVVVSPVLMLLIFTVLFGGAVAGSTEAYIPYLLPGVLVLTVVPMTVYSGTSICSDIAKGVYNRFRTMPFWQPASVLGLVVADGLRYVVALLAAFGAGLLLGFRPEGGMAGAVLSMLFIVLFAFSASWIFSAIGVMAARPETVSGSSMIVVYPLLFASNILVDSATMPPWIGRIVDWNPVSVAVSAARGLMAGTASASVVAAGIGVCLLFVAVFAPLTFYLYLTKKQ</sequence>
<evidence type="ECO:0000313" key="10">
    <source>
        <dbReference type="EMBL" id="PYI57369.1"/>
    </source>
</evidence>
<feature type="transmembrane region" description="Helical" evidence="7">
    <location>
        <begin position="246"/>
        <end position="270"/>
    </location>
</feature>
<dbReference type="AlphaFoldDB" id="A0A2V5KCM1"/>
<evidence type="ECO:0000256" key="7">
    <source>
        <dbReference type="RuleBase" id="RU361157"/>
    </source>
</evidence>
<feature type="transmembrane region" description="Helical" evidence="7">
    <location>
        <begin position="76"/>
        <end position="102"/>
    </location>
</feature>
<feature type="transmembrane region" description="Helical" evidence="7">
    <location>
        <begin position="196"/>
        <end position="218"/>
    </location>
</feature>
<evidence type="ECO:0000256" key="6">
    <source>
        <dbReference type="ARBA" id="ARBA00023136"/>
    </source>
</evidence>
<feature type="region of interest" description="Disordered" evidence="8">
    <location>
        <begin position="1"/>
        <end position="24"/>
    </location>
</feature>
<dbReference type="RefSeq" id="WP_110838409.1">
    <property type="nucleotide sequence ID" value="NZ_QJVJ01000001.1"/>
</dbReference>
<accession>A0A2V5KCM1</accession>
<keyword evidence="3 7" id="KW-1003">Cell membrane</keyword>
<dbReference type="PIRSF" id="PIRSF006648">
    <property type="entry name" value="DrrB"/>
    <property type="match status" value="1"/>
</dbReference>
<dbReference type="OrthoDB" id="670210at2"/>
<keyword evidence="7" id="KW-0813">Transport</keyword>
<comment type="caution">
    <text evidence="10">The sequence shown here is derived from an EMBL/GenBank/DDBJ whole genome shotgun (WGS) entry which is preliminary data.</text>
</comment>
<proteinExistence type="inferred from homology"/>